<dbReference type="CDD" id="cd12148">
    <property type="entry name" value="fungal_TF_MHR"/>
    <property type="match status" value="1"/>
</dbReference>
<keyword evidence="2" id="KW-0175">Coiled coil</keyword>
<dbReference type="InterPro" id="IPR036864">
    <property type="entry name" value="Zn2-C6_fun-type_DNA-bd_sf"/>
</dbReference>
<evidence type="ECO:0000313" key="6">
    <source>
        <dbReference type="Proteomes" id="UP001280581"/>
    </source>
</evidence>
<organism evidence="5 6">
    <name type="scientific">Pseudopithomyces chartarum</name>
    <dbReference type="NCBI Taxonomy" id="1892770"/>
    <lineage>
        <taxon>Eukaryota</taxon>
        <taxon>Fungi</taxon>
        <taxon>Dikarya</taxon>
        <taxon>Ascomycota</taxon>
        <taxon>Pezizomycotina</taxon>
        <taxon>Dothideomycetes</taxon>
        <taxon>Pleosporomycetidae</taxon>
        <taxon>Pleosporales</taxon>
        <taxon>Massarineae</taxon>
        <taxon>Didymosphaeriaceae</taxon>
        <taxon>Pseudopithomyces</taxon>
    </lineage>
</organism>
<dbReference type="PROSITE" id="PS50048">
    <property type="entry name" value="ZN2_CY6_FUNGAL_2"/>
    <property type="match status" value="1"/>
</dbReference>
<dbReference type="AlphaFoldDB" id="A0AAN6M749"/>
<sequence length="637" mass="70846">MDSTPGPRKVAIPRLYRPDAGAVVEQKKDDGPRRPRVGRACLNCRHRKVKCSGGTPQCANCVASDLECAYDQTRRDRLRSATSKNKDLAQLLRELSLRVNDADRALIDEALEDHEDDSASSAPGISTKRRKTLMPEETEGEGGEGSASTAAGARISLDSEEDLAHIDEDLLRTRTSRETGYVGQGAEVQWLRSLQDQTNNTHPGMMGGTMQLDYIHWGSKTNVGAISTPSGQNSVFRFPMDGAEWQGEKRDHLSYMTRALHLMGPWPFATAPDLSIIQVTGLLSFYYQIIGHVSRGWVMIGISIRQALALGLHLRNDDPKTPVTRKETFLHVWKQGALPAEEDAHIGMLSAPEGRREILLLRFYYFSTKILITRPCLCRHGRKILGQSPTSTDFDQSVAAKCVEAAVGMTDLLPDEPNAPQLYSEGPWWSIVHNMMQAMAVLLLELSYCEDSVRGEYMNVRNSIKKLLAWMRVMQAYDAVVVRAYRIVVNILKQGTFRSSAKDLLVEETPAQENPEAGLAYDFARPDSGSYTTEANYQFPVGLDQLRAPHEAVTPMMHQSQPPAESFQFAEGSFNNPYMFSNPFMTGFDQGQPFGLSIGELWAQANSQADDSLADEQAFDYQGYPDATNQNPQDEAR</sequence>
<evidence type="ECO:0000256" key="3">
    <source>
        <dbReference type="SAM" id="MobiDB-lite"/>
    </source>
</evidence>
<dbReference type="EMBL" id="WVTA01000002">
    <property type="protein sequence ID" value="KAK3215567.1"/>
    <property type="molecule type" value="Genomic_DNA"/>
</dbReference>
<dbReference type="GO" id="GO:0008270">
    <property type="term" value="F:zinc ion binding"/>
    <property type="evidence" value="ECO:0007669"/>
    <property type="project" value="InterPro"/>
</dbReference>
<evidence type="ECO:0000259" key="4">
    <source>
        <dbReference type="PROSITE" id="PS50048"/>
    </source>
</evidence>
<evidence type="ECO:0000313" key="5">
    <source>
        <dbReference type="EMBL" id="KAK3215567.1"/>
    </source>
</evidence>
<comment type="caution">
    <text evidence="5">The sequence shown here is derived from an EMBL/GenBank/DDBJ whole genome shotgun (WGS) entry which is preliminary data.</text>
</comment>
<protein>
    <recommendedName>
        <fullName evidence="4">Zn(2)-C6 fungal-type domain-containing protein</fullName>
    </recommendedName>
</protein>
<keyword evidence="6" id="KW-1185">Reference proteome</keyword>
<dbReference type="InterPro" id="IPR053230">
    <property type="entry name" value="Trans_reg_galc"/>
</dbReference>
<name>A0AAN6M749_9PLEO</name>
<evidence type="ECO:0000256" key="2">
    <source>
        <dbReference type="SAM" id="Coils"/>
    </source>
</evidence>
<reference evidence="5 6" key="1">
    <citation type="submission" date="2021-02" db="EMBL/GenBank/DDBJ databases">
        <title>Genome assembly of Pseudopithomyces chartarum.</title>
        <authorList>
            <person name="Jauregui R."/>
            <person name="Singh J."/>
            <person name="Voisey C."/>
        </authorList>
    </citation>
    <scope>NUCLEOTIDE SEQUENCE [LARGE SCALE GENOMIC DNA]</scope>
    <source>
        <strain evidence="5 6">AGR01</strain>
    </source>
</reference>
<dbReference type="InterPro" id="IPR001138">
    <property type="entry name" value="Zn2Cys6_DnaBD"/>
</dbReference>
<dbReference type="Pfam" id="PF00172">
    <property type="entry name" value="Zn_clus"/>
    <property type="match status" value="1"/>
</dbReference>
<accession>A0AAN6M749</accession>
<dbReference type="Gene3D" id="4.10.240.10">
    <property type="entry name" value="Zn(2)-C6 fungal-type DNA-binding domain"/>
    <property type="match status" value="1"/>
</dbReference>
<feature type="region of interest" description="Disordered" evidence="3">
    <location>
        <begin position="608"/>
        <end position="637"/>
    </location>
</feature>
<evidence type="ECO:0000256" key="1">
    <source>
        <dbReference type="ARBA" id="ARBA00023242"/>
    </source>
</evidence>
<dbReference type="GO" id="GO:0000981">
    <property type="term" value="F:DNA-binding transcription factor activity, RNA polymerase II-specific"/>
    <property type="evidence" value="ECO:0007669"/>
    <property type="project" value="InterPro"/>
</dbReference>
<feature type="region of interest" description="Disordered" evidence="3">
    <location>
        <begin position="110"/>
        <end position="150"/>
    </location>
</feature>
<keyword evidence="1" id="KW-0539">Nucleus</keyword>
<feature type="domain" description="Zn(2)-C6 fungal-type" evidence="4">
    <location>
        <begin position="40"/>
        <end position="70"/>
    </location>
</feature>
<feature type="region of interest" description="Disordered" evidence="3">
    <location>
        <begin position="1"/>
        <end position="34"/>
    </location>
</feature>
<dbReference type="PANTHER" id="PTHR47654:SF5">
    <property type="entry name" value="TRANSCRIPTION FACTOR DOMAIN-CONTAINING PROTEIN"/>
    <property type="match status" value="1"/>
</dbReference>
<feature type="coiled-coil region" evidence="2">
    <location>
        <begin position="78"/>
        <end position="105"/>
    </location>
</feature>
<dbReference type="PANTHER" id="PTHR47654">
    <property type="entry name" value="ZN(II)2CYS6 TRANSCRIPTION FACTOR (EUROFUNG)-RELATED"/>
    <property type="match status" value="1"/>
</dbReference>
<dbReference type="CDD" id="cd00067">
    <property type="entry name" value="GAL4"/>
    <property type="match status" value="1"/>
</dbReference>
<gene>
    <name evidence="5" type="ORF">GRF29_8g443134</name>
</gene>
<dbReference type="Proteomes" id="UP001280581">
    <property type="component" value="Unassembled WGS sequence"/>
</dbReference>
<dbReference type="SMART" id="SM00066">
    <property type="entry name" value="GAL4"/>
    <property type="match status" value="1"/>
</dbReference>
<dbReference type="PROSITE" id="PS00463">
    <property type="entry name" value="ZN2_CY6_FUNGAL_1"/>
    <property type="match status" value="1"/>
</dbReference>
<feature type="compositionally biased region" description="Polar residues" evidence="3">
    <location>
        <begin position="627"/>
        <end position="637"/>
    </location>
</feature>
<proteinExistence type="predicted"/>
<dbReference type="SUPFAM" id="SSF57701">
    <property type="entry name" value="Zn2/Cys6 DNA-binding domain"/>
    <property type="match status" value="1"/>
</dbReference>